<organism evidence="3 4">
    <name type="scientific">Ramlibacter agri</name>
    <dbReference type="NCBI Taxonomy" id="2728837"/>
    <lineage>
        <taxon>Bacteria</taxon>
        <taxon>Pseudomonadati</taxon>
        <taxon>Pseudomonadota</taxon>
        <taxon>Betaproteobacteria</taxon>
        <taxon>Burkholderiales</taxon>
        <taxon>Comamonadaceae</taxon>
        <taxon>Ramlibacter</taxon>
    </lineage>
</organism>
<evidence type="ECO:0000256" key="1">
    <source>
        <dbReference type="SAM" id="MobiDB-lite"/>
    </source>
</evidence>
<dbReference type="EMBL" id="JABBFX010000004">
    <property type="protein sequence ID" value="NML48030.1"/>
    <property type="molecule type" value="Genomic_DNA"/>
</dbReference>
<name>A0A848HEX8_9BURK</name>
<dbReference type="PANTHER" id="PTHR44329">
    <property type="entry name" value="SERINE/THREONINE-PROTEIN KINASE TNNI3K-RELATED"/>
    <property type="match status" value="1"/>
</dbReference>
<dbReference type="AlphaFoldDB" id="A0A848HEX8"/>
<dbReference type="SMART" id="SM00220">
    <property type="entry name" value="S_TKc"/>
    <property type="match status" value="1"/>
</dbReference>
<dbReference type="InterPro" id="IPR051681">
    <property type="entry name" value="Ser/Thr_Kinases-Pseudokinases"/>
</dbReference>
<dbReference type="InterPro" id="IPR000719">
    <property type="entry name" value="Prot_kinase_dom"/>
</dbReference>
<gene>
    <name evidence="3" type="ORF">HHL11_30055</name>
</gene>
<dbReference type="Gene3D" id="1.10.510.10">
    <property type="entry name" value="Transferase(Phosphotransferase) domain 1"/>
    <property type="match status" value="1"/>
</dbReference>
<keyword evidence="4" id="KW-1185">Reference proteome</keyword>
<evidence type="ECO:0000259" key="2">
    <source>
        <dbReference type="PROSITE" id="PS50011"/>
    </source>
</evidence>
<sequence>MGKTSEPAGSPPPRKPRVMDDKGGVYELGKRIAEGGQGIVCPTQDPRFLVKVSRHPAGDPRTEAWSRQIAAVQQMPIEENDLPIAMPVALVTKPRPGYVMELMDGLVPMEDVLRQAHERLLAEDSLAGFLATGGLARRLRLLARLGRVLARLHGLGIAHGDLSPKNVFVSRSVEHDQVWLIDCDNLTYAVRNSDLQIYTPDYGAPEIFRGELGISTYTDIWSFAVMAFQTLTLLHPFKSGALVDADSELETAAFRGDIPWVDHDSDERNRAAAGLPREFVCTPQLVGLFQRCFQDGLSAPERRPVMAEWAQALEAAAALQVQCEEDDGGCGSTFLWSEAMECPFCGQVGRGAKSSVLMDHLVFAPKSFLGEDAKPQDQWTVTGQAQVVGVTPVSLRLSPPGTASFPDSRALASVWIQGGALTIQVVSGENVTLQTSGVKQLEPLHGRVRLPARGARMALHLGRLDAPHGVWRLTW</sequence>
<dbReference type="SUPFAM" id="SSF56112">
    <property type="entry name" value="Protein kinase-like (PK-like)"/>
    <property type="match status" value="1"/>
</dbReference>
<dbReference type="InterPro" id="IPR011009">
    <property type="entry name" value="Kinase-like_dom_sf"/>
</dbReference>
<dbReference type="Pfam" id="PF00069">
    <property type="entry name" value="Pkinase"/>
    <property type="match status" value="1"/>
</dbReference>
<feature type="region of interest" description="Disordered" evidence="1">
    <location>
        <begin position="1"/>
        <end position="23"/>
    </location>
</feature>
<feature type="domain" description="Protein kinase" evidence="2">
    <location>
        <begin position="26"/>
        <end position="319"/>
    </location>
</feature>
<evidence type="ECO:0000313" key="4">
    <source>
        <dbReference type="Proteomes" id="UP000541185"/>
    </source>
</evidence>
<dbReference type="GO" id="GO:0005524">
    <property type="term" value="F:ATP binding"/>
    <property type="evidence" value="ECO:0007669"/>
    <property type="project" value="InterPro"/>
</dbReference>
<keyword evidence="3" id="KW-0418">Kinase</keyword>
<evidence type="ECO:0000313" key="3">
    <source>
        <dbReference type="EMBL" id="NML48030.1"/>
    </source>
</evidence>
<comment type="caution">
    <text evidence="3">The sequence shown here is derived from an EMBL/GenBank/DDBJ whole genome shotgun (WGS) entry which is preliminary data.</text>
</comment>
<dbReference type="PROSITE" id="PS50011">
    <property type="entry name" value="PROTEIN_KINASE_DOM"/>
    <property type="match status" value="1"/>
</dbReference>
<dbReference type="GO" id="GO:0004674">
    <property type="term" value="F:protein serine/threonine kinase activity"/>
    <property type="evidence" value="ECO:0007669"/>
    <property type="project" value="TreeGrafter"/>
</dbReference>
<accession>A0A848HEX8</accession>
<proteinExistence type="predicted"/>
<dbReference type="Proteomes" id="UP000541185">
    <property type="component" value="Unassembled WGS sequence"/>
</dbReference>
<reference evidence="3 4" key="1">
    <citation type="submission" date="2020-04" db="EMBL/GenBank/DDBJ databases">
        <title>Ramlibacter sp. G-1-2-2 isolated from soil.</title>
        <authorList>
            <person name="Dahal R.H."/>
        </authorList>
    </citation>
    <scope>NUCLEOTIDE SEQUENCE [LARGE SCALE GENOMIC DNA]</scope>
    <source>
        <strain evidence="3 4">G-1-2-2</strain>
    </source>
</reference>
<protein>
    <submittedName>
        <fullName evidence="3">Protein kinase</fullName>
    </submittedName>
</protein>
<keyword evidence="3" id="KW-0808">Transferase</keyword>